<dbReference type="EMBL" id="FQUE01000009">
    <property type="protein sequence ID" value="SHF63186.1"/>
    <property type="molecule type" value="Genomic_DNA"/>
</dbReference>
<organism evidence="5 6">
    <name type="scientific">Loktanella atrilutea</name>
    <dbReference type="NCBI Taxonomy" id="366533"/>
    <lineage>
        <taxon>Bacteria</taxon>
        <taxon>Pseudomonadati</taxon>
        <taxon>Pseudomonadota</taxon>
        <taxon>Alphaproteobacteria</taxon>
        <taxon>Rhodobacterales</taxon>
        <taxon>Roseobacteraceae</taxon>
        <taxon>Loktanella</taxon>
    </lineage>
</organism>
<dbReference type="SUPFAM" id="SSF48008">
    <property type="entry name" value="GntR ligand-binding domain-like"/>
    <property type="match status" value="1"/>
</dbReference>
<evidence type="ECO:0000256" key="1">
    <source>
        <dbReference type="ARBA" id="ARBA00023015"/>
    </source>
</evidence>
<evidence type="ECO:0000256" key="3">
    <source>
        <dbReference type="ARBA" id="ARBA00023163"/>
    </source>
</evidence>
<evidence type="ECO:0000313" key="6">
    <source>
        <dbReference type="Proteomes" id="UP000183987"/>
    </source>
</evidence>
<keyword evidence="1" id="KW-0805">Transcription regulation</keyword>
<evidence type="ECO:0000259" key="4">
    <source>
        <dbReference type="PROSITE" id="PS50949"/>
    </source>
</evidence>
<protein>
    <submittedName>
        <fullName evidence="5">Transcriptional regulator, GntR family</fullName>
    </submittedName>
</protein>
<feature type="domain" description="HTH gntR-type" evidence="4">
    <location>
        <begin position="31"/>
        <end position="99"/>
    </location>
</feature>
<dbReference type="RefSeq" id="WP_245810726.1">
    <property type="nucleotide sequence ID" value="NZ_FQUE01000009.1"/>
</dbReference>
<dbReference type="Pfam" id="PF07729">
    <property type="entry name" value="FCD"/>
    <property type="match status" value="1"/>
</dbReference>
<dbReference type="AlphaFoldDB" id="A0A1M5D852"/>
<dbReference type="PRINTS" id="PR00035">
    <property type="entry name" value="HTHGNTR"/>
</dbReference>
<dbReference type="GO" id="GO:0003677">
    <property type="term" value="F:DNA binding"/>
    <property type="evidence" value="ECO:0007669"/>
    <property type="project" value="UniProtKB-KW"/>
</dbReference>
<dbReference type="SMART" id="SM00895">
    <property type="entry name" value="FCD"/>
    <property type="match status" value="1"/>
</dbReference>
<keyword evidence="2" id="KW-0238">DNA-binding</keyword>
<name>A0A1M5D852_LOKAT</name>
<dbReference type="Gene3D" id="1.10.10.10">
    <property type="entry name" value="Winged helix-like DNA-binding domain superfamily/Winged helix DNA-binding domain"/>
    <property type="match status" value="1"/>
</dbReference>
<sequence>MGIDGTQKSSDWLRHAIMNFIHSGGRDERASNHTTFVVDQLGRSIVAGEYPAGTMIPLDPDLCEMFGVSRTVVREAKKTLIAKGLIQSKAKVGTHVRAGDDWNMFDEDVLMWHAAQKNPTQFYDELFEIRMIFEPAAAAKAATMANVVDSARLTQLCDDMESARDRAAFAVADYEFHKQILKLSRNRFLHSLGDMVQTALYSLFMTEANDAFPQSKVDVARKHRVIATAIAHGEAALARAAMTEVISDSFNRTRVRCEVR</sequence>
<reference evidence="6" key="1">
    <citation type="submission" date="2016-11" db="EMBL/GenBank/DDBJ databases">
        <authorList>
            <person name="Varghese N."/>
            <person name="Submissions S."/>
        </authorList>
    </citation>
    <scope>NUCLEOTIDE SEQUENCE [LARGE SCALE GENOMIC DNA]</scope>
    <source>
        <strain evidence="6">DSM 29326</strain>
    </source>
</reference>
<dbReference type="InterPro" id="IPR000524">
    <property type="entry name" value="Tscrpt_reg_HTH_GntR"/>
</dbReference>
<evidence type="ECO:0000256" key="2">
    <source>
        <dbReference type="ARBA" id="ARBA00023125"/>
    </source>
</evidence>
<proteinExistence type="predicted"/>
<evidence type="ECO:0000313" key="5">
    <source>
        <dbReference type="EMBL" id="SHF63186.1"/>
    </source>
</evidence>
<dbReference type="InterPro" id="IPR036388">
    <property type="entry name" value="WH-like_DNA-bd_sf"/>
</dbReference>
<keyword evidence="3" id="KW-0804">Transcription</keyword>
<dbReference type="InterPro" id="IPR036390">
    <property type="entry name" value="WH_DNA-bd_sf"/>
</dbReference>
<dbReference type="PROSITE" id="PS50949">
    <property type="entry name" value="HTH_GNTR"/>
    <property type="match status" value="1"/>
</dbReference>
<dbReference type="STRING" id="366533.SAMN05444339_10969"/>
<dbReference type="Pfam" id="PF00392">
    <property type="entry name" value="GntR"/>
    <property type="match status" value="1"/>
</dbReference>
<dbReference type="CDD" id="cd07377">
    <property type="entry name" value="WHTH_GntR"/>
    <property type="match status" value="1"/>
</dbReference>
<gene>
    <name evidence="5" type="ORF">SAMN05444339_10969</name>
</gene>
<dbReference type="InterPro" id="IPR011711">
    <property type="entry name" value="GntR_C"/>
</dbReference>
<dbReference type="PANTHER" id="PTHR43537:SF44">
    <property type="entry name" value="GNTR FAMILY REGULATORY PROTEIN"/>
    <property type="match status" value="1"/>
</dbReference>
<dbReference type="SUPFAM" id="SSF46785">
    <property type="entry name" value="Winged helix' DNA-binding domain"/>
    <property type="match status" value="1"/>
</dbReference>
<dbReference type="Gene3D" id="1.20.120.530">
    <property type="entry name" value="GntR ligand-binding domain-like"/>
    <property type="match status" value="1"/>
</dbReference>
<dbReference type="SMART" id="SM00345">
    <property type="entry name" value="HTH_GNTR"/>
    <property type="match status" value="1"/>
</dbReference>
<dbReference type="Proteomes" id="UP000183987">
    <property type="component" value="Unassembled WGS sequence"/>
</dbReference>
<dbReference type="InterPro" id="IPR008920">
    <property type="entry name" value="TF_FadR/GntR_C"/>
</dbReference>
<keyword evidence="6" id="KW-1185">Reference proteome</keyword>
<dbReference type="GO" id="GO:0003700">
    <property type="term" value="F:DNA-binding transcription factor activity"/>
    <property type="evidence" value="ECO:0007669"/>
    <property type="project" value="InterPro"/>
</dbReference>
<accession>A0A1M5D852</accession>
<dbReference type="PANTHER" id="PTHR43537">
    <property type="entry name" value="TRANSCRIPTIONAL REGULATOR, GNTR FAMILY"/>
    <property type="match status" value="1"/>
</dbReference>